<dbReference type="RefSeq" id="WP_189474505.1">
    <property type="nucleotide sequence ID" value="NZ_BMYM01000001.1"/>
</dbReference>
<dbReference type="SUPFAM" id="SSF54909">
    <property type="entry name" value="Dimeric alpha+beta barrel"/>
    <property type="match status" value="1"/>
</dbReference>
<dbReference type="InterPro" id="IPR011008">
    <property type="entry name" value="Dimeric_a/b-barrel"/>
</dbReference>
<dbReference type="EMBL" id="BMYM01000001">
    <property type="protein sequence ID" value="GHD26333.1"/>
    <property type="molecule type" value="Genomic_DNA"/>
</dbReference>
<sequence length="233" mass="25880">MEKVVSLLFSDLPGDALRDELLTRVLPALRAHNWVHTVRLTVADSDVEPADAKRMGAAALPCAVLSLWLDEARRLSEVQPLWDDLCSAIHSYQVVEAEPLVNARTPADGVTRGEGFCQLALIKRPQTMDLPGFIAVWQGSHTRIAIDTQSTFGYRQNRVVNVLSDGAPDWDAIVEEDFPEAAMTSDHAFYAASDDAQLQQRQEAMMSSCARFIDFEHICVVPMSEYLSRPARP</sequence>
<evidence type="ECO:0000313" key="2">
    <source>
        <dbReference type="Proteomes" id="UP000644693"/>
    </source>
</evidence>
<evidence type="ECO:0008006" key="3">
    <source>
        <dbReference type="Google" id="ProtNLM"/>
    </source>
</evidence>
<proteinExistence type="predicted"/>
<reference evidence="1" key="2">
    <citation type="submission" date="2020-09" db="EMBL/GenBank/DDBJ databases">
        <authorList>
            <person name="Sun Q."/>
            <person name="Kim S."/>
        </authorList>
    </citation>
    <scope>NUCLEOTIDE SEQUENCE</scope>
    <source>
        <strain evidence="1">KCTC 23430</strain>
    </source>
</reference>
<dbReference type="AlphaFoldDB" id="A0A918XCU3"/>
<organism evidence="1 2">
    <name type="scientific">Parahalioglobus pacificus</name>
    <dbReference type="NCBI Taxonomy" id="930806"/>
    <lineage>
        <taxon>Bacteria</taxon>
        <taxon>Pseudomonadati</taxon>
        <taxon>Pseudomonadota</taxon>
        <taxon>Gammaproteobacteria</taxon>
        <taxon>Cellvibrionales</taxon>
        <taxon>Halieaceae</taxon>
        <taxon>Parahalioglobus</taxon>
    </lineage>
</organism>
<protein>
    <recommendedName>
        <fullName evidence="3">EthD domain-containing protein</fullName>
    </recommendedName>
</protein>
<gene>
    <name evidence="1" type="ORF">GCM10007053_03140</name>
</gene>
<accession>A0A918XCU3</accession>
<comment type="caution">
    <text evidence="1">The sequence shown here is derived from an EMBL/GenBank/DDBJ whole genome shotgun (WGS) entry which is preliminary data.</text>
</comment>
<evidence type="ECO:0000313" key="1">
    <source>
        <dbReference type="EMBL" id="GHD26333.1"/>
    </source>
</evidence>
<keyword evidence="2" id="KW-1185">Reference proteome</keyword>
<reference evidence="1" key="1">
    <citation type="journal article" date="2014" name="Int. J. Syst. Evol. Microbiol.">
        <title>Complete genome sequence of Corynebacterium casei LMG S-19264T (=DSM 44701T), isolated from a smear-ripened cheese.</title>
        <authorList>
            <consortium name="US DOE Joint Genome Institute (JGI-PGF)"/>
            <person name="Walter F."/>
            <person name="Albersmeier A."/>
            <person name="Kalinowski J."/>
            <person name="Ruckert C."/>
        </authorList>
    </citation>
    <scope>NUCLEOTIDE SEQUENCE</scope>
    <source>
        <strain evidence="1">KCTC 23430</strain>
    </source>
</reference>
<name>A0A918XCU3_9GAMM</name>
<dbReference type="Proteomes" id="UP000644693">
    <property type="component" value="Unassembled WGS sequence"/>
</dbReference>